<comment type="caution">
    <text evidence="2">The sequence shown here is derived from an EMBL/GenBank/DDBJ whole genome shotgun (WGS) entry which is preliminary data.</text>
</comment>
<reference evidence="2 3" key="1">
    <citation type="submission" date="2024-08" db="EMBL/GenBank/DDBJ databases">
        <authorList>
            <person name="Cucini C."/>
            <person name="Frati F."/>
        </authorList>
    </citation>
    <scope>NUCLEOTIDE SEQUENCE [LARGE SCALE GENOMIC DNA]</scope>
</reference>
<sequence length="268" mass="29784">MGLFKSLLVLSFSSFILLNFLTQFANADHNDDKIEDIKLALQPTSPKVSETLCSNKNPVKVEQIGDTEGLDYHHVTEKLLYLVSFYSFKLPESERILTEVHNCVDPHELINNYITIPPGSQNLKTVYFSSPLDVKLGNQEKTSILVESPISKKYYGGGSSTVLKTGEGKFIFQVLCILNDNSKADISILSRQNTFPFKNQTFLALLKKELETEYKITFSVEECSDFGGITGKSSSSGEGEGDKSAGSWVRVTNLLIYLGIFVIITSKL</sequence>
<gene>
    <name evidence="2" type="ORF">ODALV1_LOCUS27483</name>
</gene>
<name>A0ABP1RY00_9HEXA</name>
<organism evidence="2 3">
    <name type="scientific">Orchesella dallaii</name>
    <dbReference type="NCBI Taxonomy" id="48710"/>
    <lineage>
        <taxon>Eukaryota</taxon>
        <taxon>Metazoa</taxon>
        <taxon>Ecdysozoa</taxon>
        <taxon>Arthropoda</taxon>
        <taxon>Hexapoda</taxon>
        <taxon>Collembola</taxon>
        <taxon>Entomobryomorpha</taxon>
        <taxon>Entomobryoidea</taxon>
        <taxon>Orchesellidae</taxon>
        <taxon>Orchesellinae</taxon>
        <taxon>Orchesella</taxon>
    </lineage>
</organism>
<dbReference type="EMBL" id="CAXLJM020000124">
    <property type="protein sequence ID" value="CAL8138688.1"/>
    <property type="molecule type" value="Genomic_DNA"/>
</dbReference>
<accession>A0ABP1RY00</accession>
<evidence type="ECO:0000313" key="3">
    <source>
        <dbReference type="Proteomes" id="UP001642540"/>
    </source>
</evidence>
<keyword evidence="3" id="KW-1185">Reference proteome</keyword>
<proteinExistence type="predicted"/>
<protein>
    <submittedName>
        <fullName evidence="2">Uncharacterized protein</fullName>
    </submittedName>
</protein>
<keyword evidence="1" id="KW-0732">Signal</keyword>
<dbReference type="Proteomes" id="UP001642540">
    <property type="component" value="Unassembled WGS sequence"/>
</dbReference>
<evidence type="ECO:0000256" key="1">
    <source>
        <dbReference type="SAM" id="SignalP"/>
    </source>
</evidence>
<evidence type="ECO:0000313" key="2">
    <source>
        <dbReference type="EMBL" id="CAL8138688.1"/>
    </source>
</evidence>
<feature type="chain" id="PRO_5046460717" evidence="1">
    <location>
        <begin position="28"/>
        <end position="268"/>
    </location>
</feature>
<feature type="signal peptide" evidence="1">
    <location>
        <begin position="1"/>
        <end position="27"/>
    </location>
</feature>